<evidence type="ECO:0000313" key="3">
    <source>
        <dbReference type="Proteomes" id="UP001062165"/>
    </source>
</evidence>
<dbReference type="Proteomes" id="UP001062165">
    <property type="component" value="Chromosome"/>
</dbReference>
<dbReference type="RefSeq" id="WP_263051317.1">
    <property type="nucleotide sequence ID" value="NZ_CP106735.1"/>
</dbReference>
<dbReference type="InterPro" id="IPR003781">
    <property type="entry name" value="CoA-bd"/>
</dbReference>
<name>A0ABY6D096_9BACT</name>
<organism evidence="2 3">
    <name type="scientific">Reichenbachiella carrageenanivorans</name>
    <dbReference type="NCBI Taxonomy" id="2979869"/>
    <lineage>
        <taxon>Bacteria</taxon>
        <taxon>Pseudomonadati</taxon>
        <taxon>Bacteroidota</taxon>
        <taxon>Cytophagia</taxon>
        <taxon>Cytophagales</taxon>
        <taxon>Reichenbachiellaceae</taxon>
        <taxon>Reichenbachiella</taxon>
    </lineage>
</organism>
<dbReference type="Pfam" id="PF13380">
    <property type="entry name" value="CoA_binding_2"/>
    <property type="match status" value="1"/>
</dbReference>
<evidence type="ECO:0000259" key="1">
    <source>
        <dbReference type="Pfam" id="PF13380"/>
    </source>
</evidence>
<dbReference type="SUPFAM" id="SSF51735">
    <property type="entry name" value="NAD(P)-binding Rossmann-fold domains"/>
    <property type="match status" value="1"/>
</dbReference>
<gene>
    <name evidence="2" type="ORF">N7E81_00485</name>
</gene>
<accession>A0ABY6D096</accession>
<protein>
    <submittedName>
        <fullName evidence="2">CoA-binding protein</fullName>
    </submittedName>
</protein>
<proteinExistence type="predicted"/>
<dbReference type="Gene3D" id="3.40.50.720">
    <property type="entry name" value="NAD(P)-binding Rossmann-like Domain"/>
    <property type="match status" value="1"/>
</dbReference>
<feature type="domain" description="CoA-binding" evidence="1">
    <location>
        <begin position="8"/>
        <end position="120"/>
    </location>
</feature>
<keyword evidence="3" id="KW-1185">Reference proteome</keyword>
<dbReference type="EMBL" id="CP106735">
    <property type="protein sequence ID" value="UXX79586.1"/>
    <property type="molecule type" value="Genomic_DNA"/>
</dbReference>
<dbReference type="InterPro" id="IPR036291">
    <property type="entry name" value="NAD(P)-bd_dom_sf"/>
</dbReference>
<evidence type="ECO:0000313" key="2">
    <source>
        <dbReference type="EMBL" id="UXX79586.1"/>
    </source>
</evidence>
<sequence>MSEESKLTVVLGATSDPSRYAYLAAEKLKKHDQPFKLVSIKKGILFGEPFLDLKSKPPIDDVHTVTLYIGAARLDEWKEYVLSLHPKRIIFNPGTENMTLAKAAESEGIEIVFGCTLVMLGTGQY</sequence>
<reference evidence="2" key="1">
    <citation type="submission" date="2022-10" db="EMBL/GenBank/DDBJ databases">
        <title>Comparative genomics and taxonomic characterization of three novel marine species of genus Reichenbachiella exhibiting antioxidant and polysaccharide degradation activities.</title>
        <authorList>
            <person name="Muhammad N."/>
            <person name="Lee Y.-J."/>
            <person name="Ko J."/>
            <person name="Kim S.-G."/>
        </authorList>
    </citation>
    <scope>NUCLEOTIDE SEQUENCE</scope>
    <source>
        <strain evidence="2">Wsw4-B4</strain>
    </source>
</reference>